<reference evidence="3" key="1">
    <citation type="submission" date="2022-02" db="EMBL/GenBank/DDBJ databases">
        <authorList>
            <person name="Henning P.M."/>
            <person name="McCubbin A.G."/>
            <person name="Shore J.S."/>
        </authorList>
    </citation>
    <scope>NUCLEOTIDE SEQUENCE</scope>
    <source>
        <strain evidence="3">F60SS</strain>
        <tissue evidence="3">Leaves</tissue>
    </source>
</reference>
<feature type="domain" description="Myb/SANT-like" evidence="2">
    <location>
        <begin position="4"/>
        <end position="41"/>
    </location>
</feature>
<dbReference type="Pfam" id="PF12776">
    <property type="entry name" value="Myb_DNA-bind_3"/>
    <property type="match status" value="1"/>
</dbReference>
<evidence type="ECO:0000259" key="2">
    <source>
        <dbReference type="Pfam" id="PF12776"/>
    </source>
</evidence>
<name>A0A9Q0G4P4_9ROSI</name>
<comment type="caution">
    <text evidence="3">The sequence shown here is derived from an EMBL/GenBank/DDBJ whole genome shotgun (WGS) entry which is preliminary data.</text>
</comment>
<proteinExistence type="predicted"/>
<dbReference type="PANTHER" id="PTHR46250:SF18">
    <property type="entry name" value="MYB_SANT-LIKE DOMAIN-CONTAINING PROTEIN"/>
    <property type="match status" value="1"/>
</dbReference>
<keyword evidence="4" id="KW-1185">Reference proteome</keyword>
<evidence type="ECO:0000313" key="4">
    <source>
        <dbReference type="Proteomes" id="UP001141552"/>
    </source>
</evidence>
<feature type="compositionally biased region" description="Polar residues" evidence="1">
    <location>
        <begin position="114"/>
        <end position="134"/>
    </location>
</feature>
<feature type="compositionally biased region" description="Low complexity" evidence="1">
    <location>
        <begin position="135"/>
        <end position="145"/>
    </location>
</feature>
<accession>A0A9Q0G4P4</accession>
<dbReference type="OrthoDB" id="813841at2759"/>
<evidence type="ECO:0000313" key="3">
    <source>
        <dbReference type="EMBL" id="KAJ4843071.1"/>
    </source>
</evidence>
<protein>
    <recommendedName>
        <fullName evidence="2">Myb/SANT-like domain-containing protein</fullName>
    </recommendedName>
</protein>
<evidence type="ECO:0000256" key="1">
    <source>
        <dbReference type="SAM" id="MobiDB-lite"/>
    </source>
</evidence>
<feature type="region of interest" description="Disordered" evidence="1">
    <location>
        <begin position="94"/>
        <end position="149"/>
    </location>
</feature>
<dbReference type="InterPro" id="IPR024752">
    <property type="entry name" value="Myb/SANT-like_dom"/>
</dbReference>
<sequence>MNGNHVRNKMKKLRERYTSCYEMLQCSGFTWDDVKQCVVVESNEVLSTYKKKNPKAKYQAWSPFPEYDRLCHIIRKDHAIDVVQINQYREREKCLAEQQKEQQTNETTDEDDGVSSTENVAENATESHLNTHHTSSVPASESSVSTRKRSVRGRLTPLVIW</sequence>
<dbReference type="PANTHER" id="PTHR46250">
    <property type="entry name" value="MYB/SANT-LIKE DNA-BINDING DOMAIN PROTEIN-RELATED"/>
    <property type="match status" value="1"/>
</dbReference>
<dbReference type="Proteomes" id="UP001141552">
    <property type="component" value="Unassembled WGS sequence"/>
</dbReference>
<reference evidence="3" key="2">
    <citation type="journal article" date="2023" name="Plants (Basel)">
        <title>Annotation of the Turnera subulata (Passifloraceae) Draft Genome Reveals the S-Locus Evolved after the Divergence of Turneroideae from Passifloroideae in a Stepwise Manner.</title>
        <authorList>
            <person name="Henning P.M."/>
            <person name="Roalson E.H."/>
            <person name="Mir W."/>
            <person name="McCubbin A.G."/>
            <person name="Shore J.S."/>
        </authorList>
    </citation>
    <scope>NUCLEOTIDE SEQUENCE</scope>
    <source>
        <strain evidence="3">F60SS</strain>
    </source>
</reference>
<dbReference type="EMBL" id="JAKUCV010002322">
    <property type="protein sequence ID" value="KAJ4843071.1"/>
    <property type="molecule type" value="Genomic_DNA"/>
</dbReference>
<dbReference type="AlphaFoldDB" id="A0A9Q0G4P4"/>
<organism evidence="3 4">
    <name type="scientific">Turnera subulata</name>
    <dbReference type="NCBI Taxonomy" id="218843"/>
    <lineage>
        <taxon>Eukaryota</taxon>
        <taxon>Viridiplantae</taxon>
        <taxon>Streptophyta</taxon>
        <taxon>Embryophyta</taxon>
        <taxon>Tracheophyta</taxon>
        <taxon>Spermatophyta</taxon>
        <taxon>Magnoliopsida</taxon>
        <taxon>eudicotyledons</taxon>
        <taxon>Gunneridae</taxon>
        <taxon>Pentapetalae</taxon>
        <taxon>rosids</taxon>
        <taxon>fabids</taxon>
        <taxon>Malpighiales</taxon>
        <taxon>Passifloraceae</taxon>
        <taxon>Turnera</taxon>
    </lineage>
</organism>
<gene>
    <name evidence="3" type="ORF">Tsubulata_042756</name>
</gene>